<dbReference type="OrthoDB" id="9810587at2"/>
<dbReference type="Proteomes" id="UP000297475">
    <property type="component" value="Unassembled WGS sequence"/>
</dbReference>
<dbReference type="AlphaFoldDB" id="A0A4Z0WD96"/>
<dbReference type="Pfam" id="PF02152">
    <property type="entry name" value="FolB"/>
    <property type="match status" value="1"/>
</dbReference>
<evidence type="ECO:0000259" key="8">
    <source>
        <dbReference type="SMART" id="SM00905"/>
    </source>
</evidence>
<evidence type="ECO:0000256" key="5">
    <source>
        <dbReference type="ARBA" id="ARBA00022909"/>
    </source>
</evidence>
<reference evidence="9 10" key="1">
    <citation type="submission" date="2019-04" db="EMBL/GenBank/DDBJ databases">
        <title>Natronospirillum operosus gen. nov., sp. nov., a haloalkaliphilic satellite isolated from decaying biomass of laboratory culture of cyanobacterium Geitlerinema sp. and proposal of Natronospirillaceae fam. nov. and Saccharospirillaceae fam. nov.</title>
        <authorList>
            <person name="Kevbrin V."/>
            <person name="Boltyanskaya Y."/>
            <person name="Koziaeva V."/>
            <person name="Grouzdev D.S."/>
            <person name="Park M."/>
            <person name="Cho J."/>
        </authorList>
    </citation>
    <scope>NUCLEOTIDE SEQUENCE [LARGE SCALE GENOMIC DNA]</scope>
    <source>
        <strain evidence="9 10">G-116</strain>
    </source>
</reference>
<dbReference type="NCBIfam" id="TIGR00526">
    <property type="entry name" value="folB_dom"/>
    <property type="match status" value="1"/>
</dbReference>
<dbReference type="InterPro" id="IPR006157">
    <property type="entry name" value="FolB_dom"/>
</dbReference>
<keyword evidence="6" id="KW-0456">Lyase</keyword>
<evidence type="ECO:0000313" key="9">
    <source>
        <dbReference type="EMBL" id="TGG92564.1"/>
    </source>
</evidence>
<dbReference type="InterPro" id="IPR006156">
    <property type="entry name" value="Dihydroneopterin_aldolase"/>
</dbReference>
<comment type="similarity">
    <text evidence="3">Belongs to the DHNA family.</text>
</comment>
<keyword evidence="5" id="KW-0289">Folate biosynthesis</keyword>
<sequence>MTPGHDSRDRIVIRNLQVPTLIGVYDFEREALQTLRMDLTLYTDIRAAGRSDDLADTLNYAAIAEAVVAFGAEARYELLEAFAEALCAELLVRFTADRLDMVLYKDGCIPGARGAELHLTRHRGGQADDRTEN</sequence>
<dbReference type="PANTHER" id="PTHR42844">
    <property type="entry name" value="DIHYDRONEOPTERIN ALDOLASE 1-RELATED"/>
    <property type="match status" value="1"/>
</dbReference>
<evidence type="ECO:0000256" key="4">
    <source>
        <dbReference type="ARBA" id="ARBA00013043"/>
    </source>
</evidence>
<keyword evidence="10" id="KW-1185">Reference proteome</keyword>
<evidence type="ECO:0000256" key="7">
    <source>
        <dbReference type="ARBA" id="ARBA00032903"/>
    </source>
</evidence>
<proteinExistence type="inferred from homology"/>
<comment type="caution">
    <text evidence="9">The sequence shown here is derived from an EMBL/GenBank/DDBJ whole genome shotgun (WGS) entry which is preliminary data.</text>
</comment>
<evidence type="ECO:0000256" key="2">
    <source>
        <dbReference type="ARBA" id="ARBA00005013"/>
    </source>
</evidence>
<dbReference type="PANTHER" id="PTHR42844:SF1">
    <property type="entry name" value="DIHYDRONEOPTERIN ALDOLASE 1-RELATED"/>
    <property type="match status" value="1"/>
</dbReference>
<dbReference type="SUPFAM" id="SSF55620">
    <property type="entry name" value="Tetrahydrobiopterin biosynthesis enzymes-like"/>
    <property type="match status" value="1"/>
</dbReference>
<evidence type="ECO:0000313" key="10">
    <source>
        <dbReference type="Proteomes" id="UP000297475"/>
    </source>
</evidence>
<evidence type="ECO:0000256" key="3">
    <source>
        <dbReference type="ARBA" id="ARBA00005708"/>
    </source>
</evidence>
<dbReference type="Gene3D" id="3.30.1130.10">
    <property type="match status" value="1"/>
</dbReference>
<evidence type="ECO:0000256" key="6">
    <source>
        <dbReference type="ARBA" id="ARBA00023239"/>
    </source>
</evidence>
<accession>A0A4Z0WD96</accession>
<dbReference type="InterPro" id="IPR043133">
    <property type="entry name" value="GTP-CH-I_C/QueF"/>
</dbReference>
<dbReference type="EC" id="4.1.2.25" evidence="4"/>
<gene>
    <name evidence="9" type="ORF">E4656_13565</name>
</gene>
<evidence type="ECO:0000256" key="1">
    <source>
        <dbReference type="ARBA" id="ARBA00001353"/>
    </source>
</evidence>
<name>A0A4Z0WD96_9GAMM</name>
<feature type="domain" description="Dihydroneopterin aldolase/epimerase" evidence="8">
    <location>
        <begin position="11"/>
        <end position="121"/>
    </location>
</feature>
<comment type="catalytic activity">
    <reaction evidence="1">
        <text>7,8-dihydroneopterin = 6-hydroxymethyl-7,8-dihydropterin + glycolaldehyde</text>
        <dbReference type="Rhea" id="RHEA:10540"/>
        <dbReference type="ChEBI" id="CHEBI:17001"/>
        <dbReference type="ChEBI" id="CHEBI:17071"/>
        <dbReference type="ChEBI" id="CHEBI:44841"/>
        <dbReference type="EC" id="4.1.2.25"/>
    </reaction>
</comment>
<dbReference type="EMBL" id="SRMF01000005">
    <property type="protein sequence ID" value="TGG92564.1"/>
    <property type="molecule type" value="Genomic_DNA"/>
</dbReference>
<organism evidence="9 10">
    <name type="scientific">Natronospirillum operosum</name>
    <dbReference type="NCBI Taxonomy" id="2759953"/>
    <lineage>
        <taxon>Bacteria</taxon>
        <taxon>Pseudomonadati</taxon>
        <taxon>Pseudomonadota</taxon>
        <taxon>Gammaproteobacteria</taxon>
        <taxon>Oceanospirillales</taxon>
        <taxon>Natronospirillaceae</taxon>
        <taxon>Natronospirillum</taxon>
    </lineage>
</organism>
<comment type="pathway">
    <text evidence="2">Cofactor biosynthesis; tetrahydrofolate biosynthesis; 2-amino-4-hydroxy-6-hydroxymethyl-7,8-dihydropteridine diphosphate from 7,8-dihydroneopterin triphosphate: step 3/4.</text>
</comment>
<dbReference type="GO" id="GO:0005737">
    <property type="term" value="C:cytoplasm"/>
    <property type="evidence" value="ECO:0007669"/>
    <property type="project" value="TreeGrafter"/>
</dbReference>
<dbReference type="SMART" id="SM00905">
    <property type="entry name" value="FolB"/>
    <property type="match status" value="1"/>
</dbReference>
<dbReference type="GO" id="GO:0004150">
    <property type="term" value="F:dihydroneopterin aldolase activity"/>
    <property type="evidence" value="ECO:0007669"/>
    <property type="project" value="UniProtKB-EC"/>
</dbReference>
<dbReference type="GO" id="GO:0046656">
    <property type="term" value="P:folic acid biosynthetic process"/>
    <property type="evidence" value="ECO:0007669"/>
    <property type="project" value="UniProtKB-KW"/>
</dbReference>
<protein>
    <recommendedName>
        <fullName evidence="4">dihydroneopterin aldolase</fullName>
        <ecNumber evidence="4">4.1.2.25</ecNumber>
    </recommendedName>
    <alternativeName>
        <fullName evidence="7">7,8-dihydroneopterin aldolase</fullName>
    </alternativeName>
</protein>